<dbReference type="EMBL" id="JAULSY010000049">
    <property type="protein sequence ID" value="KAK0668887.1"/>
    <property type="molecule type" value="Genomic_DNA"/>
</dbReference>
<evidence type="ECO:0000256" key="1">
    <source>
        <dbReference type="SAM" id="Phobius"/>
    </source>
</evidence>
<keyword evidence="1" id="KW-0812">Transmembrane</keyword>
<gene>
    <name evidence="2" type="ORF">QBC41DRAFT_114061</name>
</gene>
<keyword evidence="1" id="KW-0472">Membrane</keyword>
<keyword evidence="1" id="KW-1133">Transmembrane helix</keyword>
<name>A0AA39ZDI4_9PEZI</name>
<proteinExistence type="predicted"/>
<comment type="caution">
    <text evidence="2">The sequence shown here is derived from an EMBL/GenBank/DDBJ whole genome shotgun (WGS) entry which is preliminary data.</text>
</comment>
<keyword evidence="3" id="KW-1185">Reference proteome</keyword>
<dbReference type="Proteomes" id="UP001174997">
    <property type="component" value="Unassembled WGS sequence"/>
</dbReference>
<protein>
    <submittedName>
        <fullName evidence="2">Uncharacterized protein</fullName>
    </submittedName>
</protein>
<feature type="transmembrane region" description="Helical" evidence="1">
    <location>
        <begin position="139"/>
        <end position="159"/>
    </location>
</feature>
<accession>A0AA39ZDI4</accession>
<reference evidence="2" key="1">
    <citation type="submission" date="2023-06" db="EMBL/GenBank/DDBJ databases">
        <title>Genome-scale phylogeny and comparative genomics of the fungal order Sordariales.</title>
        <authorList>
            <consortium name="Lawrence Berkeley National Laboratory"/>
            <person name="Hensen N."/>
            <person name="Bonometti L."/>
            <person name="Westerberg I."/>
            <person name="Brannstrom I.O."/>
            <person name="Guillou S."/>
            <person name="Cros-Aarteil S."/>
            <person name="Calhoun S."/>
            <person name="Haridas S."/>
            <person name="Kuo A."/>
            <person name="Mondo S."/>
            <person name="Pangilinan J."/>
            <person name="Riley R."/>
            <person name="Labutti K."/>
            <person name="Andreopoulos B."/>
            <person name="Lipzen A."/>
            <person name="Chen C."/>
            <person name="Yanf M."/>
            <person name="Daum C."/>
            <person name="Ng V."/>
            <person name="Clum A."/>
            <person name="Steindorff A."/>
            <person name="Ohm R."/>
            <person name="Martin F."/>
            <person name="Silar P."/>
            <person name="Natvig D."/>
            <person name="Lalanne C."/>
            <person name="Gautier V."/>
            <person name="Ament-Velasquez S.L."/>
            <person name="Kruys A."/>
            <person name="Hutchinson M.I."/>
            <person name="Powell A.J."/>
            <person name="Barry K."/>
            <person name="Miller A.N."/>
            <person name="Grigoriev I.V."/>
            <person name="Debuchy R."/>
            <person name="Gladieux P."/>
            <person name="Thoren M.H."/>
            <person name="Johannesson H."/>
        </authorList>
    </citation>
    <scope>NUCLEOTIDE SEQUENCE</scope>
    <source>
        <strain evidence="2">CBS 307.81</strain>
    </source>
</reference>
<dbReference type="AlphaFoldDB" id="A0AA39ZDI4"/>
<feature type="transmembrane region" description="Helical" evidence="1">
    <location>
        <begin position="171"/>
        <end position="195"/>
    </location>
</feature>
<organism evidence="2 3">
    <name type="scientific">Cercophora samala</name>
    <dbReference type="NCBI Taxonomy" id="330535"/>
    <lineage>
        <taxon>Eukaryota</taxon>
        <taxon>Fungi</taxon>
        <taxon>Dikarya</taxon>
        <taxon>Ascomycota</taxon>
        <taxon>Pezizomycotina</taxon>
        <taxon>Sordariomycetes</taxon>
        <taxon>Sordariomycetidae</taxon>
        <taxon>Sordariales</taxon>
        <taxon>Lasiosphaeriaceae</taxon>
        <taxon>Cercophora</taxon>
    </lineage>
</organism>
<evidence type="ECO:0000313" key="2">
    <source>
        <dbReference type="EMBL" id="KAK0668887.1"/>
    </source>
</evidence>
<sequence length="227" mass="26106">MRIYQLIKATMSPTYQNVVAEICLRLLFTVLFTISPGPQTLITIALDTLNGNTSLPWPSLNWSSLNWLWAPVVTPAQHYWQQLKPEFAILDNGQLNPRCMALAQSFYRFQSQALRIPDSIGLFGNHPPTLACQGSTMQLAILVWLCLSPIILCRASWWIKKNGWPDDWDRFDIQASVLSMFLGYWTFLTFVLLLLSKVFHGLPRGVIYDKETGNWGRENNWRRMGKL</sequence>
<evidence type="ECO:0000313" key="3">
    <source>
        <dbReference type="Proteomes" id="UP001174997"/>
    </source>
</evidence>